<keyword evidence="2" id="KW-1185">Reference proteome</keyword>
<organism evidence="1 2">
    <name type="scientific">Xenotaenia resolanae</name>
    <dbReference type="NCBI Taxonomy" id="208358"/>
    <lineage>
        <taxon>Eukaryota</taxon>
        <taxon>Metazoa</taxon>
        <taxon>Chordata</taxon>
        <taxon>Craniata</taxon>
        <taxon>Vertebrata</taxon>
        <taxon>Euteleostomi</taxon>
        <taxon>Actinopterygii</taxon>
        <taxon>Neopterygii</taxon>
        <taxon>Teleostei</taxon>
        <taxon>Neoteleostei</taxon>
        <taxon>Acanthomorphata</taxon>
        <taxon>Ovalentaria</taxon>
        <taxon>Atherinomorphae</taxon>
        <taxon>Cyprinodontiformes</taxon>
        <taxon>Goodeidae</taxon>
        <taxon>Xenotaenia</taxon>
    </lineage>
</organism>
<accession>A0ABV0X3K5</accession>
<gene>
    <name evidence="1" type="ORF">XENORESO_020569</name>
</gene>
<dbReference type="Proteomes" id="UP001444071">
    <property type="component" value="Unassembled WGS sequence"/>
</dbReference>
<proteinExistence type="predicted"/>
<reference evidence="1 2" key="1">
    <citation type="submission" date="2021-06" db="EMBL/GenBank/DDBJ databases">
        <authorList>
            <person name="Palmer J.M."/>
        </authorList>
    </citation>
    <scope>NUCLEOTIDE SEQUENCE [LARGE SCALE GENOMIC DNA]</scope>
    <source>
        <strain evidence="1 2">XR_2019</strain>
        <tissue evidence="1">Muscle</tissue>
    </source>
</reference>
<comment type="caution">
    <text evidence="1">The sequence shown here is derived from an EMBL/GenBank/DDBJ whole genome shotgun (WGS) entry which is preliminary data.</text>
</comment>
<evidence type="ECO:0000313" key="1">
    <source>
        <dbReference type="EMBL" id="MEQ2276460.1"/>
    </source>
</evidence>
<dbReference type="EMBL" id="JAHRIM010088165">
    <property type="protein sequence ID" value="MEQ2276460.1"/>
    <property type="molecule type" value="Genomic_DNA"/>
</dbReference>
<evidence type="ECO:0000313" key="2">
    <source>
        <dbReference type="Proteomes" id="UP001444071"/>
    </source>
</evidence>
<protein>
    <submittedName>
        <fullName evidence="1">Uncharacterized protein</fullName>
    </submittedName>
</protein>
<feature type="non-terminal residue" evidence="1">
    <location>
        <position position="1"/>
    </location>
</feature>
<name>A0ABV0X3K5_9TELE</name>
<sequence>VSESSTLEELLRATDPLLDYMTNAGCVRPLTTISDRDLLLRDLLMFHVVHRVQGPFQRFEEGLNTWSFRCC</sequence>